<evidence type="ECO:0000256" key="5">
    <source>
        <dbReference type="ARBA" id="ARBA00023180"/>
    </source>
</evidence>
<evidence type="ECO:0000256" key="3">
    <source>
        <dbReference type="ARBA" id="ARBA00012757"/>
    </source>
</evidence>
<dbReference type="Pfam" id="PF08202">
    <property type="entry name" value="MIS13"/>
    <property type="match status" value="1"/>
</dbReference>
<dbReference type="GO" id="GO:0009277">
    <property type="term" value="C:fungal-type cell wall"/>
    <property type="evidence" value="ECO:0007669"/>
    <property type="project" value="TreeGrafter"/>
</dbReference>
<evidence type="ECO:0000259" key="8">
    <source>
        <dbReference type="Pfam" id="PF03632"/>
    </source>
</evidence>
<evidence type="ECO:0000256" key="2">
    <source>
        <dbReference type="ARBA" id="ARBA00006768"/>
    </source>
</evidence>
<evidence type="ECO:0000256" key="7">
    <source>
        <dbReference type="SAM" id="MobiDB-lite"/>
    </source>
</evidence>
<dbReference type="InterPro" id="IPR005195">
    <property type="entry name" value="Glyco_hydro_65_M"/>
</dbReference>
<dbReference type="GO" id="GO:0007059">
    <property type="term" value="P:chromosome segregation"/>
    <property type="evidence" value="ECO:0007669"/>
    <property type="project" value="InterPro"/>
</dbReference>
<dbReference type="Proteomes" id="UP000244309">
    <property type="component" value="Unassembled WGS sequence"/>
</dbReference>
<feature type="compositionally biased region" description="Basic and acidic residues" evidence="7">
    <location>
        <begin position="141"/>
        <end position="163"/>
    </location>
</feature>
<feature type="compositionally biased region" description="Polar residues" evidence="7">
    <location>
        <begin position="206"/>
        <end position="219"/>
    </location>
</feature>
<dbReference type="Pfam" id="PF03632">
    <property type="entry name" value="Glyco_hydro_65m"/>
    <property type="match status" value="1"/>
</dbReference>
<dbReference type="InterPro" id="IPR037018">
    <property type="entry name" value="GH65_N"/>
</dbReference>
<accession>A0A2V1ARN8</accession>
<dbReference type="InterPro" id="IPR012341">
    <property type="entry name" value="6hp_glycosidase-like_sf"/>
</dbReference>
<keyword evidence="5" id="KW-0325">Glycoprotein</keyword>
<feature type="compositionally biased region" description="Basic residues" evidence="7">
    <location>
        <begin position="96"/>
        <end position="105"/>
    </location>
</feature>
<evidence type="ECO:0000259" key="9">
    <source>
        <dbReference type="Pfam" id="PF03636"/>
    </source>
</evidence>
<evidence type="ECO:0000256" key="1">
    <source>
        <dbReference type="ARBA" id="ARBA00001576"/>
    </source>
</evidence>
<dbReference type="OrthoDB" id="200349at2759"/>
<dbReference type="GO" id="GO:0030246">
    <property type="term" value="F:carbohydrate binding"/>
    <property type="evidence" value="ECO:0007669"/>
    <property type="project" value="InterPro"/>
</dbReference>
<dbReference type="STRING" id="45357.A0A2V1ARN8"/>
<dbReference type="RefSeq" id="XP_025340541.1">
    <property type="nucleotide sequence ID" value="XM_025487093.1"/>
</dbReference>
<organism evidence="10 11">
    <name type="scientific">Candidozyma haemuli</name>
    <dbReference type="NCBI Taxonomy" id="45357"/>
    <lineage>
        <taxon>Eukaryota</taxon>
        <taxon>Fungi</taxon>
        <taxon>Dikarya</taxon>
        <taxon>Ascomycota</taxon>
        <taxon>Saccharomycotina</taxon>
        <taxon>Pichiomycetes</taxon>
        <taxon>Metschnikowiaceae</taxon>
        <taxon>Candidozyma</taxon>
    </lineage>
</organism>
<dbReference type="EC" id="3.2.1.28" evidence="3"/>
<sequence>MPPKKSAASRANGSSKVPNLPGIKHNAPRSTRNFFPSDSDESPPEDTPEKKRAQPSKKTRSILGGTNSLKAMFSNSQEAQKEKEPESSQESTPVKKPAKRGRKPKQTVASPEAPIHEASTPKSMLKRATKSLESPSASKPIRFDDIEEEPPKRSKSSRSKEQQSEPLPKKRRKKNQPREDDDYVEQHSQHTIQLADGDRPGPIRRSSYSNRGKRTSSIGNGFVAKPHDEMSVTEYYKVIDSSLPGPSRMRQVLVWCFKKKLQQDRESEGAETNTAKGIAKVIKNEILEDLVSKKIDTSWLSAKRFDASELQGKRVIKSNPLNDANQESYEVFKQKLRELRQEKSHWQSAFDASVKPLEGLAISSEDEEGKYSREFKEYVKQKDPKLGAVLQEEHLETLSQQVKQVEASVPEKLEANMAQLFHTAYQLSKSVELVGKIRQESLAPQVTQVVKEFMERNRHSKQGKHQVNGDDGTRLGHLQNLVVSQENKAIFTKLLYADNAYYDKDTHTLGTLDWVPQHQYQRQPYVANGYLGSRIPNLGQGFAYDTLANGTYVDVSTPDADLPSDLSNGWPLFNRRYAGAFVAGFYNLQENTTSNNFPWLLEDGYESVVAAVPQWTSLALTAKKGSKSYTLDPAGNPDSYGKITNYAQNLSLADGIVTTTFTWLGSLDVKYTVLAHRSKLSLGLVSLHVENTADSNITVSVQDSLDFGTAQRARFDSTSVDKENRALYMLYSPNDIDYVYGATYSSLRYDTSESHCLGSEFTTSHFSSGHTVTFDIPAKSSIDVTKHVGVVTSDLDPKKYTSFDLVLSEAKATSLAKDSFESLSTSHREEWGNSMDAGLTVEFPDDPLLSLAARASIYHLNANTRPDAEGVTAALGVSGLSSDSYGGMVFWDTDLWMMNGLLPFNPSHARSIVNYRLHTHDQARKNVDSDRTPKKDMHGAAFPWTSGRFGNCTATGPCFDYEYHINMAVAISAWELYKSGAADDHFLEHSAFPLINDAAALFADYVEYNDTLQAYSTHNLTDPDEYANHVDNGAYTNSAISATMRWAIAVSEHLGKPVPKSYQNIMGNMHLPRSADDSDIILEFTGMNSSIEIKQADVVMLTYPLENELITLDSAKASMEYASMKQVSFGPAMTFPIFSIVSSALSEKGCSADTYLMKSIQPFLRGPFAQFSEQNSDDYLTNGGTHPAFPFMTAHGGFLQAILQGILGLRFDHKVEDGKIVRFLKLDPIKLKTLPSGVYFDGVHYMNQTLAFNLTSEGLAVKHNGPIKGSVPHKILIELGSRNPDAGTHTLMPGTDATFKLYETEDTFKNSLSECGRALFTNITECAPGDAPVLANDGDNTTHWQAKTPEKSKVLIDFLEPIVLQTCSINWGDKPPKSVKLSATAQDLSSEYPDLLETVDFLSNVDFGTDLPRKYSYNNPGGKLYKQSDIFTAVDSREVSINEPFRLEEQHLIVLPSRHNTTDINLDSPIKTRYALLEFEGVHDKRSKDDKESQKGAKIYELNFF</sequence>
<keyword evidence="11" id="KW-1185">Reference proteome</keyword>
<dbReference type="Gene3D" id="2.70.98.40">
    <property type="entry name" value="Glycoside hydrolase, family 65, N-terminal domain"/>
    <property type="match status" value="1"/>
</dbReference>
<feature type="domain" description="Glycoside hydrolase family 65 N-terminal" evidence="9">
    <location>
        <begin position="517"/>
        <end position="794"/>
    </location>
</feature>
<dbReference type="Pfam" id="PF03636">
    <property type="entry name" value="Glyco_hydro_65N"/>
    <property type="match status" value="1"/>
</dbReference>
<dbReference type="SUPFAM" id="SSF74650">
    <property type="entry name" value="Galactose mutarotase-like"/>
    <property type="match status" value="1"/>
</dbReference>
<evidence type="ECO:0000313" key="10">
    <source>
        <dbReference type="EMBL" id="PVH19601.1"/>
    </source>
</evidence>
<comment type="similarity">
    <text evidence="2">Belongs to the glycosyl hydrolase 65 family.</text>
</comment>
<dbReference type="GO" id="GO:0005993">
    <property type="term" value="P:trehalose catabolic process"/>
    <property type="evidence" value="ECO:0007669"/>
    <property type="project" value="TreeGrafter"/>
</dbReference>
<gene>
    <name evidence="10" type="ORF">CXQ85_003448</name>
</gene>
<dbReference type="PANTHER" id="PTHR11051:SF8">
    <property type="entry name" value="PROTEIN-GLUCOSYLGALACTOSYLHYDROXYLYSINE GLUCOSIDASE"/>
    <property type="match status" value="1"/>
</dbReference>
<reference evidence="10 11" key="1">
    <citation type="submission" date="2017-12" db="EMBL/GenBank/DDBJ databases">
        <title>Genome Sequence of a Multidrug-Resistant Candida haemulonii Isolate from a Patient with Chronic Leg Ulcers in Israel.</title>
        <authorList>
            <person name="Chow N.A."/>
            <person name="Gade L."/>
            <person name="Batra D."/>
            <person name="Rowe L.A."/>
            <person name="Ben-Ami R."/>
            <person name="Loparev V.N."/>
            <person name="Litvintseva A.P."/>
        </authorList>
    </citation>
    <scope>NUCLEOTIDE SEQUENCE [LARGE SCALE GENOMIC DNA]</scope>
    <source>
        <strain evidence="10 11">B11899</strain>
    </source>
</reference>
<feature type="region of interest" description="Disordered" evidence="7">
    <location>
        <begin position="1"/>
        <end position="222"/>
    </location>
</feature>
<dbReference type="GO" id="GO:0000444">
    <property type="term" value="C:MIS12/MIND type complex"/>
    <property type="evidence" value="ECO:0007669"/>
    <property type="project" value="InterPro"/>
</dbReference>
<evidence type="ECO:0000256" key="6">
    <source>
        <dbReference type="SAM" id="Coils"/>
    </source>
</evidence>
<keyword evidence="4" id="KW-0378">Hydrolase</keyword>
<dbReference type="GO" id="GO:0004555">
    <property type="term" value="F:alpha,alpha-trehalase activity"/>
    <property type="evidence" value="ECO:0007669"/>
    <property type="project" value="UniProtKB-EC"/>
</dbReference>
<feature type="coiled-coil region" evidence="6">
    <location>
        <begin position="322"/>
        <end position="349"/>
    </location>
</feature>
<dbReference type="SUPFAM" id="SSF48208">
    <property type="entry name" value="Six-hairpin glycosidases"/>
    <property type="match status" value="1"/>
</dbReference>
<protein>
    <recommendedName>
        <fullName evidence="3">alpha,alpha-trehalase</fullName>
        <ecNumber evidence="3">3.2.1.28</ecNumber>
    </recommendedName>
</protein>
<dbReference type="Gene3D" id="1.50.10.10">
    <property type="match status" value="1"/>
</dbReference>
<dbReference type="GO" id="GO:0051301">
    <property type="term" value="P:cell division"/>
    <property type="evidence" value="ECO:0007669"/>
    <property type="project" value="InterPro"/>
</dbReference>
<dbReference type="InterPro" id="IPR008928">
    <property type="entry name" value="6-hairpin_glycosidase_sf"/>
</dbReference>
<dbReference type="EMBL" id="PKFO01000002">
    <property type="protein sequence ID" value="PVH19601.1"/>
    <property type="molecule type" value="Genomic_DNA"/>
</dbReference>
<dbReference type="InterPro" id="IPR005196">
    <property type="entry name" value="Glyco_hydro_65_N"/>
</dbReference>
<comment type="caution">
    <text evidence="10">The sequence shown here is derived from an EMBL/GenBank/DDBJ whole genome shotgun (WGS) entry which is preliminary data.</text>
</comment>
<proteinExistence type="inferred from homology"/>
<name>A0A2V1ARN8_9ASCO</name>
<keyword evidence="6" id="KW-0175">Coiled coil</keyword>
<dbReference type="InterPro" id="IPR013218">
    <property type="entry name" value="Dsn1/Mis13"/>
</dbReference>
<feature type="compositionally biased region" description="Polar residues" evidence="7">
    <location>
        <begin position="64"/>
        <end position="75"/>
    </location>
</feature>
<dbReference type="GeneID" id="37008779"/>
<evidence type="ECO:0000313" key="11">
    <source>
        <dbReference type="Proteomes" id="UP000244309"/>
    </source>
</evidence>
<dbReference type="VEuPathDB" id="FungiDB:CXQ85_003448"/>
<evidence type="ECO:0000256" key="4">
    <source>
        <dbReference type="ARBA" id="ARBA00022801"/>
    </source>
</evidence>
<dbReference type="FunFam" id="1.50.10.10:FF:000032">
    <property type="entry name" value="Vacuolar acid trehalase"/>
    <property type="match status" value="1"/>
</dbReference>
<dbReference type="PANTHER" id="PTHR11051">
    <property type="entry name" value="GLYCOSYL HYDROLASE-RELATED"/>
    <property type="match status" value="1"/>
</dbReference>
<dbReference type="InterPro" id="IPR011013">
    <property type="entry name" value="Gal_mutarotase_sf_dom"/>
</dbReference>
<feature type="domain" description="Glycoside hydrolase family 65 central catalytic" evidence="8">
    <location>
        <begin position="855"/>
        <end position="1057"/>
    </location>
</feature>
<comment type="catalytic activity">
    <reaction evidence="1">
        <text>alpha,alpha-trehalose + H2O = alpha-D-glucose + beta-D-glucose</text>
        <dbReference type="Rhea" id="RHEA:32675"/>
        <dbReference type="ChEBI" id="CHEBI:15377"/>
        <dbReference type="ChEBI" id="CHEBI:15903"/>
        <dbReference type="ChEBI" id="CHEBI:16551"/>
        <dbReference type="ChEBI" id="CHEBI:17925"/>
        <dbReference type="EC" id="3.2.1.28"/>
    </reaction>
</comment>